<keyword evidence="3" id="KW-0234">DNA repair</keyword>
<protein>
    <submittedName>
        <fullName evidence="5">G/U mismatch-specific DNA glycosylase</fullName>
        <ecNumber evidence="5">3.2.2.28</ecNumber>
    </submittedName>
</protein>
<dbReference type="InterPro" id="IPR015637">
    <property type="entry name" value="MUG/TDG"/>
</dbReference>
<dbReference type="RefSeq" id="WP_051726505.1">
    <property type="nucleotide sequence ID" value="NZ_JBHEZZ010000037.1"/>
</dbReference>
<dbReference type="CDD" id="cd10028">
    <property type="entry name" value="UDG-F2_TDG_MUG"/>
    <property type="match status" value="1"/>
</dbReference>
<dbReference type="Gene3D" id="3.40.470.10">
    <property type="entry name" value="Uracil-DNA glycosylase-like domain"/>
    <property type="match status" value="1"/>
</dbReference>
<sequence length="185" mass="19930">MSTEGLDDVLAEGLDIVFIGINPPPVSVNAGHSFATPGNRFWPALHAAGFTPTVLRPQQERDLLRLGLGITSIVRRATRRADELSTLELRSGGQDLTQRLLAVRPRWAAFLGVSGYRPAFGAPHARVGPQPTTIGTTQVWVLPNPSGRNAHYPPAALAAEFARLRHAAALPDRRTLSRSYVVGMG</sequence>
<feature type="domain" description="Uracil-DNA glycosylase-like" evidence="4">
    <location>
        <begin position="12"/>
        <end position="152"/>
    </location>
</feature>
<evidence type="ECO:0000313" key="6">
    <source>
        <dbReference type="Proteomes" id="UP001592528"/>
    </source>
</evidence>
<reference evidence="5 6" key="1">
    <citation type="submission" date="2024-09" db="EMBL/GenBank/DDBJ databases">
        <authorList>
            <person name="Lee S.D."/>
        </authorList>
    </citation>
    <scope>NUCLEOTIDE SEQUENCE [LARGE SCALE GENOMIC DNA]</scope>
    <source>
        <strain evidence="5 6">N1-5</strain>
    </source>
</reference>
<dbReference type="GO" id="GO:0016798">
    <property type="term" value="F:hydrolase activity, acting on glycosyl bonds"/>
    <property type="evidence" value="ECO:0007669"/>
    <property type="project" value="UniProtKB-KW"/>
</dbReference>
<comment type="caution">
    <text evidence="5">The sequence shown here is derived from an EMBL/GenBank/DDBJ whole genome shotgun (WGS) entry which is preliminary data.</text>
</comment>
<dbReference type="NCBIfam" id="NF007570">
    <property type="entry name" value="PRK10201.1"/>
    <property type="match status" value="1"/>
</dbReference>
<gene>
    <name evidence="5" type="primary">mug</name>
    <name evidence="5" type="ORF">ACEZDJ_37490</name>
</gene>
<dbReference type="EC" id="3.2.2.28" evidence="5"/>
<dbReference type="EMBL" id="JBHEZZ010000037">
    <property type="protein sequence ID" value="MFC1406992.1"/>
    <property type="molecule type" value="Genomic_DNA"/>
</dbReference>
<evidence type="ECO:0000256" key="1">
    <source>
        <dbReference type="ARBA" id="ARBA00022763"/>
    </source>
</evidence>
<keyword evidence="6" id="KW-1185">Reference proteome</keyword>
<dbReference type="PANTHER" id="PTHR12159:SF9">
    <property type="entry name" value="G_T MISMATCH-SPECIFIC THYMINE DNA GLYCOSYLASE"/>
    <property type="match status" value="1"/>
</dbReference>
<accession>A0ABV6UZV0</accession>
<evidence type="ECO:0000256" key="3">
    <source>
        <dbReference type="ARBA" id="ARBA00023204"/>
    </source>
</evidence>
<dbReference type="InterPro" id="IPR036895">
    <property type="entry name" value="Uracil-DNA_glycosylase-like_sf"/>
</dbReference>
<keyword evidence="1" id="KW-0227">DNA damage</keyword>
<name>A0ABV6UZV0_9ACTN</name>
<dbReference type="InterPro" id="IPR005122">
    <property type="entry name" value="Uracil-DNA_glycosylase-like"/>
</dbReference>
<evidence type="ECO:0000259" key="4">
    <source>
        <dbReference type="Pfam" id="PF03167"/>
    </source>
</evidence>
<proteinExistence type="predicted"/>
<dbReference type="Proteomes" id="UP001592528">
    <property type="component" value="Unassembled WGS sequence"/>
</dbReference>
<dbReference type="SUPFAM" id="SSF52141">
    <property type="entry name" value="Uracil-DNA glycosylase-like"/>
    <property type="match status" value="1"/>
</dbReference>
<evidence type="ECO:0000256" key="2">
    <source>
        <dbReference type="ARBA" id="ARBA00022801"/>
    </source>
</evidence>
<keyword evidence="5" id="KW-0326">Glycosidase</keyword>
<keyword evidence="2 5" id="KW-0378">Hydrolase</keyword>
<organism evidence="5 6">
    <name type="scientific">Streptacidiphilus cavernicola</name>
    <dbReference type="NCBI Taxonomy" id="3342716"/>
    <lineage>
        <taxon>Bacteria</taxon>
        <taxon>Bacillati</taxon>
        <taxon>Actinomycetota</taxon>
        <taxon>Actinomycetes</taxon>
        <taxon>Kitasatosporales</taxon>
        <taxon>Streptomycetaceae</taxon>
        <taxon>Streptacidiphilus</taxon>
    </lineage>
</organism>
<dbReference type="PANTHER" id="PTHR12159">
    <property type="entry name" value="G/T AND G/U MISMATCH-SPECIFIC DNA GLYCOSYLASE"/>
    <property type="match status" value="1"/>
</dbReference>
<dbReference type="Pfam" id="PF03167">
    <property type="entry name" value="UDG"/>
    <property type="match status" value="1"/>
</dbReference>
<evidence type="ECO:0000313" key="5">
    <source>
        <dbReference type="EMBL" id="MFC1406992.1"/>
    </source>
</evidence>